<feature type="region of interest" description="Disordered" evidence="1">
    <location>
        <begin position="1"/>
        <end position="26"/>
    </location>
</feature>
<name>A0A1F6MS37_9BACT</name>
<comment type="caution">
    <text evidence="2">The sequence shown here is derived from an EMBL/GenBank/DDBJ whole genome shotgun (WGS) entry which is preliminary data.</text>
</comment>
<dbReference type="EMBL" id="MFQN01000021">
    <property type="protein sequence ID" value="OGH74243.1"/>
    <property type="molecule type" value="Genomic_DNA"/>
</dbReference>
<evidence type="ECO:0000313" key="2">
    <source>
        <dbReference type="EMBL" id="OGH74243.1"/>
    </source>
</evidence>
<sequence length="65" mass="7500">MHAEHFIKPPSAADKQKIDTQGGGNGEYNKQGIIFLKPKLHSVNYQFSIFIIFKKIFKSKILNFF</sequence>
<protein>
    <submittedName>
        <fullName evidence="2">Uncharacterized protein</fullName>
    </submittedName>
</protein>
<dbReference type="AlphaFoldDB" id="A0A1F6MS37"/>
<accession>A0A1F6MS37</accession>
<gene>
    <name evidence="2" type="ORF">A3G00_02740</name>
</gene>
<evidence type="ECO:0000256" key="1">
    <source>
        <dbReference type="SAM" id="MobiDB-lite"/>
    </source>
</evidence>
<reference evidence="2 3" key="1">
    <citation type="journal article" date="2016" name="Nat. Commun.">
        <title>Thousands of microbial genomes shed light on interconnected biogeochemical processes in an aquifer system.</title>
        <authorList>
            <person name="Anantharaman K."/>
            <person name="Brown C.T."/>
            <person name="Hug L.A."/>
            <person name="Sharon I."/>
            <person name="Castelle C.J."/>
            <person name="Probst A.J."/>
            <person name="Thomas B.C."/>
            <person name="Singh A."/>
            <person name="Wilkins M.J."/>
            <person name="Karaoz U."/>
            <person name="Brodie E.L."/>
            <person name="Williams K.H."/>
            <person name="Hubbard S.S."/>
            <person name="Banfield J.F."/>
        </authorList>
    </citation>
    <scope>NUCLEOTIDE SEQUENCE [LARGE SCALE GENOMIC DNA]</scope>
</reference>
<organism evidence="2 3">
    <name type="scientific">Candidatus Magasanikbacteria bacterium RIFCSPLOWO2_12_FULL_43_12</name>
    <dbReference type="NCBI Taxonomy" id="1798692"/>
    <lineage>
        <taxon>Bacteria</taxon>
        <taxon>Candidatus Magasanikiibacteriota</taxon>
    </lineage>
</organism>
<evidence type="ECO:0000313" key="3">
    <source>
        <dbReference type="Proteomes" id="UP000178347"/>
    </source>
</evidence>
<dbReference type="STRING" id="1798692.A3G00_02740"/>
<dbReference type="Proteomes" id="UP000178347">
    <property type="component" value="Unassembled WGS sequence"/>
</dbReference>
<proteinExistence type="predicted"/>